<gene>
    <name evidence="2" type="ORF">EZE20_08830</name>
</gene>
<dbReference type="Pfam" id="PF03959">
    <property type="entry name" value="FSH1"/>
    <property type="match status" value="1"/>
</dbReference>
<dbReference type="Proteomes" id="UP000295706">
    <property type="component" value="Unassembled WGS sequence"/>
</dbReference>
<protein>
    <submittedName>
        <fullName evidence="2">Phospholipase</fullName>
    </submittedName>
</protein>
<organism evidence="2 3">
    <name type="scientific">Arundinibacter roseus</name>
    <dbReference type="NCBI Taxonomy" id="2070510"/>
    <lineage>
        <taxon>Bacteria</taxon>
        <taxon>Pseudomonadati</taxon>
        <taxon>Bacteroidota</taxon>
        <taxon>Cytophagia</taxon>
        <taxon>Cytophagales</taxon>
        <taxon>Spirosomataceae</taxon>
        <taxon>Arundinibacter</taxon>
    </lineage>
</organism>
<reference evidence="2 3" key="1">
    <citation type="submission" date="2019-02" db="EMBL/GenBank/DDBJ databases">
        <title>Arundinibacter roseus gen. nov., sp. nov., a new member of the family Cytophagaceae.</title>
        <authorList>
            <person name="Szuroczki S."/>
            <person name="Khayer B."/>
            <person name="Sproer C."/>
            <person name="Toumi M."/>
            <person name="Szabo A."/>
            <person name="Felfoldi T."/>
            <person name="Schumann P."/>
            <person name="Toth E."/>
        </authorList>
    </citation>
    <scope>NUCLEOTIDE SEQUENCE [LARGE SCALE GENOMIC DNA]</scope>
    <source>
        <strain evidence="2 3">DMA-k-7a</strain>
    </source>
</reference>
<evidence type="ECO:0000313" key="2">
    <source>
        <dbReference type="EMBL" id="TDB65861.1"/>
    </source>
</evidence>
<feature type="domain" description="Serine hydrolase" evidence="1">
    <location>
        <begin position="32"/>
        <end position="205"/>
    </location>
</feature>
<dbReference type="AlphaFoldDB" id="A0A4R4KGX5"/>
<dbReference type="InterPro" id="IPR029058">
    <property type="entry name" value="AB_hydrolase_fold"/>
</dbReference>
<dbReference type="OrthoDB" id="595091at2"/>
<sequence length="218" mass="24992">MTAKTHTISVSRTARYFTLGELNETTERVWFVLHGYGQLAEYFIRKFEKLNDGRTLVVAPEALSRFYTDAEYKRVGASWMTRQSSKTEIDDYVAYLESIYKTIFEKGLPKAIQLTVFGFSQGATTACRWLNQGTISCDRLVIWAGYFANGIQDVIDPARIPSQTYYIFGDQDQFLNQIDFPEYLVQLRKQIPGLNILDYAGTHTVDPEILGLYFGNQK</sequence>
<dbReference type="RefSeq" id="WP_132116654.1">
    <property type="nucleotide sequence ID" value="NZ_SMJU01000005.1"/>
</dbReference>
<proteinExistence type="predicted"/>
<dbReference type="SUPFAM" id="SSF53474">
    <property type="entry name" value="alpha/beta-Hydrolases"/>
    <property type="match status" value="1"/>
</dbReference>
<evidence type="ECO:0000313" key="3">
    <source>
        <dbReference type="Proteomes" id="UP000295706"/>
    </source>
</evidence>
<name>A0A4R4KGX5_9BACT</name>
<dbReference type="EMBL" id="SMJU01000005">
    <property type="protein sequence ID" value="TDB65861.1"/>
    <property type="molecule type" value="Genomic_DNA"/>
</dbReference>
<accession>A0A4R4KGX5</accession>
<comment type="caution">
    <text evidence="2">The sequence shown here is derived from an EMBL/GenBank/DDBJ whole genome shotgun (WGS) entry which is preliminary data.</text>
</comment>
<evidence type="ECO:0000259" key="1">
    <source>
        <dbReference type="Pfam" id="PF03959"/>
    </source>
</evidence>
<dbReference type="InterPro" id="IPR005645">
    <property type="entry name" value="FSH-like_dom"/>
</dbReference>
<keyword evidence="3" id="KW-1185">Reference proteome</keyword>
<dbReference type="Gene3D" id="3.40.50.1820">
    <property type="entry name" value="alpha/beta hydrolase"/>
    <property type="match status" value="1"/>
</dbReference>